<keyword evidence="1" id="KW-1185">Reference proteome</keyword>
<dbReference type="WBParaSite" id="L893_g7187.t2">
    <property type="protein sequence ID" value="L893_g7187.t2"/>
    <property type="gene ID" value="L893_g7187"/>
</dbReference>
<protein>
    <submittedName>
        <fullName evidence="2">NYN domain-containing protein</fullName>
    </submittedName>
</protein>
<name>A0A1I8ALH2_9BILA</name>
<dbReference type="AlphaFoldDB" id="A0A1I8ALH2"/>
<reference evidence="2" key="1">
    <citation type="submission" date="2016-11" db="UniProtKB">
        <authorList>
            <consortium name="WormBaseParasite"/>
        </authorList>
    </citation>
    <scope>IDENTIFICATION</scope>
</reference>
<evidence type="ECO:0000313" key="1">
    <source>
        <dbReference type="Proteomes" id="UP000095287"/>
    </source>
</evidence>
<evidence type="ECO:0000313" key="2">
    <source>
        <dbReference type="WBParaSite" id="L893_g7187.t2"/>
    </source>
</evidence>
<sequence length="96" mass="10835">MTSSMAAHVLHCFRIPADIVFFAGDSEYELLKRDLRSYYPLLRNGGFIFGHGINSDRPDVESAVLAICKAKKVVVVPKGTFWVIKKEHEDSRFFSG</sequence>
<accession>A0A1I8ALH2</accession>
<proteinExistence type="predicted"/>
<organism evidence="1 2">
    <name type="scientific">Steinernema glaseri</name>
    <dbReference type="NCBI Taxonomy" id="37863"/>
    <lineage>
        <taxon>Eukaryota</taxon>
        <taxon>Metazoa</taxon>
        <taxon>Ecdysozoa</taxon>
        <taxon>Nematoda</taxon>
        <taxon>Chromadorea</taxon>
        <taxon>Rhabditida</taxon>
        <taxon>Tylenchina</taxon>
        <taxon>Panagrolaimomorpha</taxon>
        <taxon>Strongyloidoidea</taxon>
        <taxon>Steinernematidae</taxon>
        <taxon>Steinernema</taxon>
    </lineage>
</organism>
<dbReference type="Proteomes" id="UP000095287">
    <property type="component" value="Unplaced"/>
</dbReference>